<keyword evidence="2" id="KW-0805">Transcription regulation</keyword>
<name>A0AAN8ZAB1_9MAGN</name>
<feature type="region of interest" description="Disordered" evidence="5">
    <location>
        <begin position="1"/>
        <end position="28"/>
    </location>
</feature>
<dbReference type="SUPFAM" id="SSF47459">
    <property type="entry name" value="HLH, helix-loop-helix DNA-binding domain"/>
    <property type="match status" value="1"/>
</dbReference>
<dbReference type="InterPro" id="IPR036638">
    <property type="entry name" value="HLH_DNA-bd_sf"/>
</dbReference>
<dbReference type="PANTHER" id="PTHR46412">
    <property type="entry name" value="BES1-INTERACTING MYC-LIKE PROTEIN"/>
    <property type="match status" value="1"/>
</dbReference>
<comment type="caution">
    <text evidence="7">The sequence shown here is derived from an EMBL/GenBank/DDBJ whole genome shotgun (WGS) entry which is preliminary data.</text>
</comment>
<proteinExistence type="predicted"/>
<dbReference type="Proteomes" id="UP001370490">
    <property type="component" value="Unassembled WGS sequence"/>
</dbReference>
<dbReference type="AlphaFoldDB" id="A0AAN8ZAB1"/>
<sequence length="330" mass="36664">MLRSAKNHMVDENDNDDDDDAFICRNDGSSNKGELGGRIIDGKNGDQKANTPRFQILRDLIPQNDQKRDKASFLLEVIEYIQFLQERLRLYEGSFQGWSQEPTKSMPWRNDHGPIESFDGRSQVVRNGSLHENIAVATPAMIANVQHAVETDVSTDAAYREADYPQGPATPAVSMSMSLQPIIFSSADKDGVQSHPLQGSVFDAENMSFESYSRLWQSRPCTDECQIPVCAPNEKEEPPIKSGEANISRAYSQELLNTLTRVLQTSGVDLSQTAIAVQLDVAVPNRTSNATACSSKDQETCLSNNLVMVNTEARRSAEVQAHKRLRIQKC</sequence>
<dbReference type="InterPro" id="IPR044295">
    <property type="entry name" value="BIM1/2/3"/>
</dbReference>
<evidence type="ECO:0000256" key="1">
    <source>
        <dbReference type="ARBA" id="ARBA00004123"/>
    </source>
</evidence>
<evidence type="ECO:0000259" key="6">
    <source>
        <dbReference type="Pfam" id="PF00010"/>
    </source>
</evidence>
<evidence type="ECO:0000313" key="7">
    <source>
        <dbReference type="EMBL" id="KAK6928050.1"/>
    </source>
</evidence>
<dbReference type="GO" id="GO:0006351">
    <property type="term" value="P:DNA-templated transcription"/>
    <property type="evidence" value="ECO:0007669"/>
    <property type="project" value="InterPro"/>
</dbReference>
<feature type="compositionally biased region" description="Acidic residues" evidence="5">
    <location>
        <begin position="12"/>
        <end position="21"/>
    </location>
</feature>
<evidence type="ECO:0000256" key="2">
    <source>
        <dbReference type="ARBA" id="ARBA00023015"/>
    </source>
</evidence>
<protein>
    <submittedName>
        <fullName evidence="7">Myc-type, basic helix-loop-helix (BHLH) domain</fullName>
    </submittedName>
</protein>
<feature type="domain" description="BHLH" evidence="6">
    <location>
        <begin position="53"/>
        <end position="85"/>
    </location>
</feature>
<keyword evidence="8" id="KW-1185">Reference proteome</keyword>
<dbReference type="Pfam" id="PF00010">
    <property type="entry name" value="HLH"/>
    <property type="match status" value="1"/>
</dbReference>
<dbReference type="GO" id="GO:0046983">
    <property type="term" value="F:protein dimerization activity"/>
    <property type="evidence" value="ECO:0007669"/>
    <property type="project" value="InterPro"/>
</dbReference>
<organism evidence="7 8">
    <name type="scientific">Dillenia turbinata</name>
    <dbReference type="NCBI Taxonomy" id="194707"/>
    <lineage>
        <taxon>Eukaryota</taxon>
        <taxon>Viridiplantae</taxon>
        <taxon>Streptophyta</taxon>
        <taxon>Embryophyta</taxon>
        <taxon>Tracheophyta</taxon>
        <taxon>Spermatophyta</taxon>
        <taxon>Magnoliopsida</taxon>
        <taxon>eudicotyledons</taxon>
        <taxon>Gunneridae</taxon>
        <taxon>Pentapetalae</taxon>
        <taxon>Dilleniales</taxon>
        <taxon>Dilleniaceae</taxon>
        <taxon>Dillenia</taxon>
    </lineage>
</organism>
<evidence type="ECO:0000256" key="5">
    <source>
        <dbReference type="SAM" id="MobiDB-lite"/>
    </source>
</evidence>
<dbReference type="InterPro" id="IPR011598">
    <property type="entry name" value="bHLH_dom"/>
</dbReference>
<keyword evidence="3" id="KW-0804">Transcription</keyword>
<accession>A0AAN8ZAB1</accession>
<dbReference type="GO" id="GO:0005634">
    <property type="term" value="C:nucleus"/>
    <property type="evidence" value="ECO:0007669"/>
    <property type="project" value="UniProtKB-SubCell"/>
</dbReference>
<evidence type="ECO:0000313" key="8">
    <source>
        <dbReference type="Proteomes" id="UP001370490"/>
    </source>
</evidence>
<comment type="subcellular location">
    <subcellularLocation>
        <location evidence="1">Nucleus</location>
    </subcellularLocation>
</comment>
<dbReference type="GO" id="GO:0003700">
    <property type="term" value="F:DNA-binding transcription factor activity"/>
    <property type="evidence" value="ECO:0007669"/>
    <property type="project" value="InterPro"/>
</dbReference>
<reference evidence="7 8" key="1">
    <citation type="submission" date="2023-12" db="EMBL/GenBank/DDBJ databases">
        <title>A high-quality genome assembly for Dillenia turbinata (Dilleniales).</title>
        <authorList>
            <person name="Chanderbali A."/>
        </authorList>
    </citation>
    <scope>NUCLEOTIDE SEQUENCE [LARGE SCALE GENOMIC DNA]</scope>
    <source>
        <strain evidence="7">LSX21</strain>
        <tissue evidence="7">Leaf</tissue>
    </source>
</reference>
<dbReference type="Gene3D" id="4.10.280.10">
    <property type="entry name" value="Helix-loop-helix DNA-binding domain"/>
    <property type="match status" value="1"/>
</dbReference>
<gene>
    <name evidence="7" type="ORF">RJ641_006641</name>
</gene>
<dbReference type="PANTHER" id="PTHR46412:SF9">
    <property type="entry name" value="TRANSCRIPTION FACTOR BIM3"/>
    <property type="match status" value="1"/>
</dbReference>
<keyword evidence="4" id="KW-0539">Nucleus</keyword>
<dbReference type="EMBL" id="JBAMMX010000014">
    <property type="protein sequence ID" value="KAK6928050.1"/>
    <property type="molecule type" value="Genomic_DNA"/>
</dbReference>
<evidence type="ECO:0000256" key="4">
    <source>
        <dbReference type="ARBA" id="ARBA00023242"/>
    </source>
</evidence>
<evidence type="ECO:0000256" key="3">
    <source>
        <dbReference type="ARBA" id="ARBA00023163"/>
    </source>
</evidence>